<dbReference type="Gene3D" id="3.30.559.70">
    <property type="entry name" value="Choline/Carnitine o-acyltransferase, domain 2"/>
    <property type="match status" value="1"/>
</dbReference>
<evidence type="ECO:0000256" key="5">
    <source>
        <dbReference type="RuleBase" id="RU003801"/>
    </source>
</evidence>
<dbReference type="Gene3D" id="3.30.559.10">
    <property type="entry name" value="Chloramphenicol acetyltransferase-like domain"/>
    <property type="match status" value="1"/>
</dbReference>
<feature type="domain" description="Choline/carnitine acyltransferase" evidence="6">
    <location>
        <begin position="51"/>
        <end position="639"/>
    </location>
</feature>
<dbReference type="OrthoDB" id="240216at2759"/>
<keyword evidence="8" id="KW-1185">Reference proteome</keyword>
<organism evidence="7 8">
    <name type="scientific">Dispira parvispora</name>
    <dbReference type="NCBI Taxonomy" id="1520584"/>
    <lineage>
        <taxon>Eukaryota</taxon>
        <taxon>Fungi</taxon>
        <taxon>Fungi incertae sedis</taxon>
        <taxon>Zoopagomycota</taxon>
        <taxon>Kickxellomycotina</taxon>
        <taxon>Dimargaritomycetes</taxon>
        <taxon>Dimargaritales</taxon>
        <taxon>Dimargaritaceae</taxon>
        <taxon>Dispira</taxon>
    </lineage>
</organism>
<protein>
    <submittedName>
        <fullName evidence="7">Carnitine O-acetyltransferase mitochondrial</fullName>
        <ecNumber evidence="7">2.3.1.7</ecNumber>
    </submittedName>
</protein>
<evidence type="ECO:0000259" key="6">
    <source>
        <dbReference type="Pfam" id="PF00755"/>
    </source>
</evidence>
<dbReference type="EMBL" id="JANBPY010000252">
    <property type="protein sequence ID" value="KAJ1967965.1"/>
    <property type="molecule type" value="Genomic_DNA"/>
</dbReference>
<accession>A0A9W8E3R3</accession>
<comment type="similarity">
    <text evidence="1 5">Belongs to the carnitine/choline acetyltransferase family.</text>
</comment>
<reference evidence="7" key="1">
    <citation type="submission" date="2022-07" db="EMBL/GenBank/DDBJ databases">
        <title>Phylogenomic reconstructions and comparative analyses of Kickxellomycotina fungi.</title>
        <authorList>
            <person name="Reynolds N.K."/>
            <person name="Stajich J.E."/>
            <person name="Barry K."/>
            <person name="Grigoriev I.V."/>
            <person name="Crous P."/>
            <person name="Smith M.E."/>
        </authorList>
    </citation>
    <scope>NUCLEOTIDE SEQUENCE</scope>
    <source>
        <strain evidence="7">RSA 1196</strain>
    </source>
</reference>
<dbReference type="PROSITE" id="PS00440">
    <property type="entry name" value="ACYLTRANSF_C_2"/>
    <property type="match status" value="1"/>
</dbReference>
<evidence type="ECO:0000313" key="7">
    <source>
        <dbReference type="EMBL" id="KAJ1967965.1"/>
    </source>
</evidence>
<keyword evidence="2 5" id="KW-0808">Transferase</keyword>
<keyword evidence="3 5" id="KW-0012">Acyltransferase</keyword>
<dbReference type="PANTHER" id="PTHR22589">
    <property type="entry name" value="CARNITINE O-ACYLTRANSFERASE"/>
    <property type="match status" value="1"/>
</dbReference>
<dbReference type="InterPro" id="IPR000542">
    <property type="entry name" value="Carn_acyl_trans"/>
</dbReference>
<gene>
    <name evidence="7" type="primary">CAT2_3</name>
    <name evidence="7" type="ORF">IWQ62_001533</name>
</gene>
<name>A0A9W8E3R3_9FUNG</name>
<dbReference type="EC" id="2.3.1.7" evidence="7"/>
<evidence type="ECO:0000256" key="1">
    <source>
        <dbReference type="ARBA" id="ARBA00005232"/>
    </source>
</evidence>
<evidence type="ECO:0000256" key="2">
    <source>
        <dbReference type="ARBA" id="ARBA00022679"/>
    </source>
</evidence>
<dbReference type="GO" id="GO:0004092">
    <property type="term" value="F:carnitine O-acetyltransferase activity"/>
    <property type="evidence" value="ECO:0007669"/>
    <property type="project" value="UniProtKB-EC"/>
</dbReference>
<dbReference type="AlphaFoldDB" id="A0A9W8E3R3"/>
<dbReference type="PROSITE" id="PS00439">
    <property type="entry name" value="ACYLTRANSF_C_1"/>
    <property type="match status" value="1"/>
</dbReference>
<proteinExistence type="inferred from homology"/>
<dbReference type="Proteomes" id="UP001150925">
    <property type="component" value="Unassembled WGS sequence"/>
</dbReference>
<evidence type="ECO:0000256" key="3">
    <source>
        <dbReference type="ARBA" id="ARBA00023315"/>
    </source>
</evidence>
<feature type="active site" description="Proton acceptor" evidence="4">
    <location>
        <position position="367"/>
    </location>
</feature>
<dbReference type="SUPFAM" id="SSF52777">
    <property type="entry name" value="CoA-dependent acyltransferases"/>
    <property type="match status" value="2"/>
</dbReference>
<dbReference type="InterPro" id="IPR039551">
    <property type="entry name" value="Cho/carn_acyl_trans"/>
</dbReference>
<dbReference type="InterPro" id="IPR023213">
    <property type="entry name" value="CAT-like_dom_sf"/>
</dbReference>
<dbReference type="InterPro" id="IPR042231">
    <property type="entry name" value="Cho/carn_acyl_trans_2"/>
</dbReference>
<evidence type="ECO:0000313" key="8">
    <source>
        <dbReference type="Proteomes" id="UP001150925"/>
    </source>
</evidence>
<evidence type="ECO:0000256" key="4">
    <source>
        <dbReference type="PIRSR" id="PIRSR600542-1"/>
    </source>
</evidence>
<sequence length="650" mass="72570">MALVIFGTRTALQPYVGVLTRCPAPLLRRFSTQMPLMAVKTFELQDQLPRLPIPDLQATAQRYLRSVVPLSPSAEHLQATQRAVQEFCAPGGFGETLQARLREYDQQQPASWLEDIWLNKGYLEWREPIFINISWWAQLSDSPILGVLKGNNHPAPGTFTDVQLDRAAALVHGLTAYQCMLHQELVPPDSLRNSPLCMNQYRYQFSTSRIPQADKDTIVHEYPSTANHIIVMARDQILRVQVLSNQGELLPREVIRQQLQKVVQQVEQLTAPEPAVGVLTTDNRAIWARERENLAQTAPQNAANFATIDSALFAICLEDQVDPLSATDTNRAKDYFFHNTNGHNRWMDKSIQLIVLNNGRTGMNGEHTPSDAATPGAIMSYVLAQEARNEIPKSADHVRAEDIAPPELLHWKLASTTQGAIVEATDKAAKLASLLRAEQVFYRNYGGKLIKEAKVSPDSYVQMALQLAYYRLHGKPCPTYETASTRAFLHGRTETVRSCSQESLAFTRGFLDPQVTRPHKQQLFLEAINSHKEYMKAASVGQGVDRHLLGLRCMIHSPEEQTRASLFNDPAYVNSMSFVLSTSNLSPGTYLYGGFAPGVQDGYGSNYAIGKDYIRMSVTTWGGLSKETDASAFKDAVEQSLDDLRNLVTK</sequence>
<comment type="caution">
    <text evidence="7">The sequence shown here is derived from an EMBL/GenBank/DDBJ whole genome shotgun (WGS) entry which is preliminary data.</text>
</comment>
<dbReference type="PANTHER" id="PTHR22589:SF107">
    <property type="entry name" value="CHOLINE_CARNITINE ACYLTRANSFERASE DOMAIN-CONTAINING PROTEIN"/>
    <property type="match status" value="1"/>
</dbReference>
<dbReference type="Pfam" id="PF00755">
    <property type="entry name" value="Carn_acyltransf"/>
    <property type="match status" value="1"/>
</dbReference>